<dbReference type="InterPro" id="IPR008497">
    <property type="entry name" value="DUF779"/>
</dbReference>
<evidence type="ECO:0000313" key="1">
    <source>
        <dbReference type="EMBL" id="GAA0761952.1"/>
    </source>
</evidence>
<evidence type="ECO:0000313" key="2">
    <source>
        <dbReference type="Proteomes" id="UP001500279"/>
    </source>
</evidence>
<sequence length="140" mass="15248">MHERPSGRFFHREAQAMIERVIATDAALALVAQLQARHGADIFFYQAGGCCEGSHPMCCAPGDLTLNAGDVQLGRVGGASFHVSRSQCEYLLGMQLTLDVRAGSQGSYSLEDPEGVHFVSLTRLWTDEEWQTLAAQPAPR</sequence>
<comment type="caution">
    <text evidence="1">The sequence shown here is derived from an EMBL/GenBank/DDBJ whole genome shotgun (WGS) entry which is preliminary data.</text>
</comment>
<name>A0ABP3VM50_9BURK</name>
<reference evidence="2" key="1">
    <citation type="journal article" date="2019" name="Int. J. Syst. Evol. Microbiol.">
        <title>The Global Catalogue of Microorganisms (GCM) 10K type strain sequencing project: providing services to taxonomists for standard genome sequencing and annotation.</title>
        <authorList>
            <consortium name="The Broad Institute Genomics Platform"/>
            <consortium name="The Broad Institute Genome Sequencing Center for Infectious Disease"/>
            <person name="Wu L."/>
            <person name="Ma J."/>
        </authorList>
    </citation>
    <scope>NUCLEOTIDE SEQUENCE [LARGE SCALE GENOMIC DNA]</scope>
    <source>
        <strain evidence="2">JCM 15503</strain>
    </source>
</reference>
<dbReference type="Pfam" id="PF05610">
    <property type="entry name" value="DUF779"/>
    <property type="match status" value="1"/>
</dbReference>
<accession>A0ABP3VM50</accession>
<keyword evidence="2" id="KW-1185">Reference proteome</keyword>
<proteinExistence type="predicted"/>
<protein>
    <submittedName>
        <fullName evidence="1">DUF779 domain-containing protein</fullName>
    </submittedName>
</protein>
<gene>
    <name evidence="1" type="ORF">GCM10009107_45890</name>
</gene>
<dbReference type="PIRSF" id="PIRSF009151">
    <property type="entry name" value="DUF779"/>
    <property type="match status" value="1"/>
</dbReference>
<dbReference type="EMBL" id="BAAAEW010000033">
    <property type="protein sequence ID" value="GAA0761952.1"/>
    <property type="molecule type" value="Genomic_DNA"/>
</dbReference>
<organism evidence="1 2">
    <name type="scientific">Ideonella azotifigens</name>
    <dbReference type="NCBI Taxonomy" id="513160"/>
    <lineage>
        <taxon>Bacteria</taxon>
        <taxon>Pseudomonadati</taxon>
        <taxon>Pseudomonadota</taxon>
        <taxon>Betaproteobacteria</taxon>
        <taxon>Burkholderiales</taxon>
        <taxon>Sphaerotilaceae</taxon>
        <taxon>Ideonella</taxon>
    </lineage>
</organism>
<dbReference type="Proteomes" id="UP001500279">
    <property type="component" value="Unassembled WGS sequence"/>
</dbReference>